<name>A0AAN8RVR2_POLSC</name>
<dbReference type="AlphaFoldDB" id="A0AAN8RVR2"/>
<keyword evidence="1" id="KW-1133">Transmembrane helix</keyword>
<feature type="transmembrane region" description="Helical" evidence="1">
    <location>
        <begin position="88"/>
        <end position="108"/>
    </location>
</feature>
<dbReference type="EMBL" id="JAWJWE010000036">
    <property type="protein sequence ID" value="KAK6628373.1"/>
    <property type="molecule type" value="Genomic_DNA"/>
</dbReference>
<organism evidence="2 3">
    <name type="scientific">Polyplax serrata</name>
    <name type="common">Common mouse louse</name>
    <dbReference type="NCBI Taxonomy" id="468196"/>
    <lineage>
        <taxon>Eukaryota</taxon>
        <taxon>Metazoa</taxon>
        <taxon>Ecdysozoa</taxon>
        <taxon>Arthropoda</taxon>
        <taxon>Hexapoda</taxon>
        <taxon>Insecta</taxon>
        <taxon>Pterygota</taxon>
        <taxon>Neoptera</taxon>
        <taxon>Paraneoptera</taxon>
        <taxon>Psocodea</taxon>
        <taxon>Troctomorpha</taxon>
        <taxon>Phthiraptera</taxon>
        <taxon>Anoplura</taxon>
        <taxon>Polyplacidae</taxon>
        <taxon>Polyplax</taxon>
    </lineage>
</organism>
<keyword evidence="1" id="KW-0812">Transmembrane</keyword>
<reference evidence="2 3" key="1">
    <citation type="submission" date="2023-10" db="EMBL/GenBank/DDBJ databases">
        <title>Genomes of two closely related lineages of the louse Polyplax serrata with different host specificities.</title>
        <authorList>
            <person name="Martinu J."/>
            <person name="Tarabai H."/>
            <person name="Stefka J."/>
            <person name="Hypsa V."/>
        </authorList>
    </citation>
    <scope>NUCLEOTIDE SEQUENCE [LARGE SCALE GENOMIC DNA]</scope>
    <source>
        <strain evidence="2">HR10_N</strain>
    </source>
</reference>
<evidence type="ECO:0000256" key="1">
    <source>
        <dbReference type="SAM" id="Phobius"/>
    </source>
</evidence>
<accession>A0AAN8RVR2</accession>
<evidence type="ECO:0000313" key="2">
    <source>
        <dbReference type="EMBL" id="KAK6628373.1"/>
    </source>
</evidence>
<dbReference type="Proteomes" id="UP001372834">
    <property type="component" value="Unassembled WGS sequence"/>
</dbReference>
<evidence type="ECO:0000313" key="3">
    <source>
        <dbReference type="Proteomes" id="UP001372834"/>
    </source>
</evidence>
<gene>
    <name evidence="2" type="ORF">RUM43_002185</name>
</gene>
<keyword evidence="1" id="KW-0472">Membrane</keyword>
<proteinExistence type="predicted"/>
<comment type="caution">
    <text evidence="2">The sequence shown here is derived from an EMBL/GenBank/DDBJ whole genome shotgun (WGS) entry which is preliminary data.</text>
</comment>
<protein>
    <submittedName>
        <fullName evidence="2">Uncharacterized protein</fullName>
    </submittedName>
</protein>
<sequence>MSIGLGLRFGNIVLAVKCAWKMIDRSEFSFRPKSKKSVRRFALVPDGLLSGTRPLPSPRFRHAPARKPTNTQGTHILIIMGKNRLTKWPWTLLLGLVVVALVLGVGLVEAKKSVGSPAAQAPAGAPAKEEPVIEEVSAKQLEKILNEKDYVAVFWCKFFQSS</sequence>